<keyword evidence="2" id="KW-1185">Reference proteome</keyword>
<gene>
    <name evidence="1" type="ORF">L203_104631</name>
</gene>
<dbReference type="Proteomes" id="UP000094043">
    <property type="component" value="Chromosome 5"/>
</dbReference>
<protein>
    <submittedName>
        <fullName evidence="1">Uncharacterized protein</fullName>
    </submittedName>
</protein>
<accession>A0A1E3ILY1</accession>
<reference evidence="1" key="2">
    <citation type="journal article" date="2022" name="Elife">
        <title>Obligate sexual reproduction of a homothallic fungus closely related to the Cryptococcus pathogenic species complex.</title>
        <authorList>
            <person name="Passer A.R."/>
            <person name="Clancey S.A."/>
            <person name="Shea T."/>
            <person name="David-Palma M."/>
            <person name="Averette A.F."/>
            <person name="Boekhout T."/>
            <person name="Porcel B.M."/>
            <person name="Nowrousian M."/>
            <person name="Cuomo C.A."/>
            <person name="Sun S."/>
            <person name="Heitman J."/>
            <person name="Coelho M.A."/>
        </authorList>
    </citation>
    <scope>NUCLEOTIDE SEQUENCE</scope>
    <source>
        <strain evidence="1">CBS 7841</strain>
    </source>
</reference>
<dbReference type="VEuPathDB" id="FungiDB:L203_02165"/>
<dbReference type="KEGG" id="cdep:91088841"/>
<reference evidence="1" key="1">
    <citation type="submission" date="2016-06" db="EMBL/GenBank/DDBJ databases">
        <authorList>
            <person name="Cuomo C."/>
            <person name="Litvintseva A."/>
            <person name="Heitman J."/>
            <person name="Chen Y."/>
            <person name="Sun S."/>
            <person name="Springer D."/>
            <person name="Dromer F."/>
            <person name="Young S."/>
            <person name="Zeng Q."/>
            <person name="Chapman S."/>
            <person name="Gujja S."/>
            <person name="Saif S."/>
            <person name="Birren B."/>
        </authorList>
    </citation>
    <scope>NUCLEOTIDE SEQUENCE</scope>
    <source>
        <strain evidence="1">CBS 7841</strain>
    </source>
</reference>
<dbReference type="EMBL" id="CP143788">
    <property type="protein sequence ID" value="WVN89408.1"/>
    <property type="molecule type" value="Genomic_DNA"/>
</dbReference>
<dbReference type="AlphaFoldDB" id="A0A1E3ILY1"/>
<proteinExistence type="predicted"/>
<evidence type="ECO:0000313" key="2">
    <source>
        <dbReference type="Proteomes" id="UP000094043"/>
    </source>
</evidence>
<organism evidence="1 2">
    <name type="scientific">Cryptococcus depauperatus CBS 7841</name>
    <dbReference type="NCBI Taxonomy" id="1295531"/>
    <lineage>
        <taxon>Eukaryota</taxon>
        <taxon>Fungi</taxon>
        <taxon>Dikarya</taxon>
        <taxon>Basidiomycota</taxon>
        <taxon>Agaricomycotina</taxon>
        <taxon>Tremellomycetes</taxon>
        <taxon>Tremellales</taxon>
        <taxon>Cryptococcaceae</taxon>
        <taxon>Cryptococcus</taxon>
    </lineage>
</organism>
<reference evidence="1" key="3">
    <citation type="submission" date="2024-01" db="EMBL/GenBank/DDBJ databases">
        <authorList>
            <person name="Coelho M.A."/>
            <person name="David-Palma M."/>
            <person name="Shea T."/>
            <person name="Sun S."/>
            <person name="Cuomo C.A."/>
            <person name="Heitman J."/>
        </authorList>
    </citation>
    <scope>NUCLEOTIDE SEQUENCE</scope>
    <source>
        <strain evidence="1">CBS 7841</strain>
    </source>
</reference>
<evidence type="ECO:0000313" key="1">
    <source>
        <dbReference type="EMBL" id="WVN89408.1"/>
    </source>
</evidence>
<dbReference type="RefSeq" id="XP_066070108.1">
    <property type="nucleotide sequence ID" value="XM_066214011.1"/>
</dbReference>
<sequence length="144" mass="15713">MPVRNLNISAPHVLFEDNTRSLNFESENAIDFDLSFTLSFLPSSHPSNATSPIWSASSIDDGVCMIKDVAGEYEEGGVAGIIEAVDSGDDCDEAQEDVEDKTRGKLGFSVPDTLGVETGIDDESDKVDWDDDARRLAIFLSEFF</sequence>
<name>A0A1E3ILY1_9TREE</name>
<dbReference type="GeneID" id="91088841"/>